<reference evidence="2" key="1">
    <citation type="submission" date="2021-05" db="EMBL/GenBank/DDBJ databases">
        <authorList>
            <person name="Alioto T."/>
            <person name="Alioto T."/>
            <person name="Gomez Garrido J."/>
        </authorList>
    </citation>
    <scope>NUCLEOTIDE SEQUENCE</scope>
</reference>
<name>A0A8D8X8M6_9HEMI</name>
<evidence type="ECO:0000256" key="1">
    <source>
        <dbReference type="SAM" id="MobiDB-lite"/>
    </source>
</evidence>
<dbReference type="EMBL" id="HBUF01284523">
    <property type="protein sequence ID" value="CAG6688003.1"/>
    <property type="molecule type" value="Transcribed_RNA"/>
</dbReference>
<feature type="compositionally biased region" description="Polar residues" evidence="1">
    <location>
        <begin position="43"/>
        <end position="66"/>
    </location>
</feature>
<feature type="region of interest" description="Disordered" evidence="1">
    <location>
        <begin position="191"/>
        <end position="234"/>
    </location>
</feature>
<organism evidence="2">
    <name type="scientific">Cacopsylla melanoneura</name>
    <dbReference type="NCBI Taxonomy" id="428564"/>
    <lineage>
        <taxon>Eukaryota</taxon>
        <taxon>Metazoa</taxon>
        <taxon>Ecdysozoa</taxon>
        <taxon>Arthropoda</taxon>
        <taxon>Hexapoda</taxon>
        <taxon>Insecta</taxon>
        <taxon>Pterygota</taxon>
        <taxon>Neoptera</taxon>
        <taxon>Paraneoptera</taxon>
        <taxon>Hemiptera</taxon>
        <taxon>Sternorrhyncha</taxon>
        <taxon>Psylloidea</taxon>
        <taxon>Psyllidae</taxon>
        <taxon>Psyllinae</taxon>
        <taxon>Cacopsylla</taxon>
    </lineage>
</organism>
<proteinExistence type="predicted"/>
<evidence type="ECO:0000313" key="2">
    <source>
        <dbReference type="EMBL" id="CAG6688003.1"/>
    </source>
</evidence>
<feature type="region of interest" description="Disordered" evidence="1">
    <location>
        <begin position="85"/>
        <end position="134"/>
    </location>
</feature>
<feature type="compositionally biased region" description="Polar residues" evidence="1">
    <location>
        <begin position="85"/>
        <end position="131"/>
    </location>
</feature>
<protein>
    <submittedName>
        <fullName evidence="2">Uncharacterized protein</fullName>
    </submittedName>
</protein>
<sequence>MNTKLSAEQKDNNEEFLITNEHEPLLQDKNTGVLYQNNAELSPDQNAEGFKNNNPTYQNVGPSSNTNDHKLLSLQYRISALSAQNNAKLSPEQNVEELNNNNPTLQNDYNTGLSSSNDIQQLSSDQNSLASDDNVKLLPDQNRGALIVHNEHLSDELNMGDTLHKSAESAMAMKNVGLTLDNTLSADKNIKLSGNKADKPTNQNMADDGYGVENENLNPLNGDFSEAQDNGNLGSTNLQHIEQLESRNTSPSGSTKNVNDGYTDLQGSIHSGFKDSGTIASAAPVNFENEKSGILTETRNEESSNSMDFQNADLGKASKYADCSNSLAKKLVVRTVEKVDAGECPASVGAKHPTTFRKINAREYEIAQSQNNIDKDNDYNEEIRSKRDLLDTMEVIQPLEDTREADCYGR</sequence>
<dbReference type="AlphaFoldDB" id="A0A8D8X8M6"/>
<feature type="region of interest" description="Disordered" evidence="1">
    <location>
        <begin position="43"/>
        <end position="68"/>
    </location>
</feature>
<accession>A0A8D8X8M6</accession>